<dbReference type="Gene3D" id="3.30.465.10">
    <property type="match status" value="1"/>
</dbReference>
<evidence type="ECO:0000313" key="4">
    <source>
        <dbReference type="EMBL" id="GHG85165.1"/>
    </source>
</evidence>
<keyword evidence="2" id="KW-0274">FAD</keyword>
<dbReference type="AlphaFoldDB" id="A0A8J3H6M1"/>
<evidence type="ECO:0000256" key="1">
    <source>
        <dbReference type="ARBA" id="ARBA00022630"/>
    </source>
</evidence>
<sequence length="368" mass="38117">MRPETEEELAEAIRGAAGPLAVRGGGTRAIAVAGEELSLAGMSGISLYEPGALTLVAGAGTPLAEVEAALAAEGQRLAFEPMDHRGLMGTAGAPTLGALFAANISGPRRIQAGAARDFLLGVRFVDGAGRMVKNGGRVMKNVTGYDLVKLMAGAHGTLGVLSEVALKVLPRPETEASLRVAVPDAGAAVRLMSQALGSPFDVTGAAYDPAVGAVLLRVEGFAASVAYRLGRLEALLVGAGENVRLEGEASAAVWRGIRDVEAFHGRTGDVWRISCKPSEAPEVAARIEAEALLFDWGGGLIWALAAPGTDLRERAGRYDGHATLVRAEPETVERLGRFQPQPAPLAALAAGLRAKFDPRGILNPRLMG</sequence>
<dbReference type="EMBL" id="BNAP01000003">
    <property type="protein sequence ID" value="GHG85165.1"/>
    <property type="molecule type" value="Genomic_DNA"/>
</dbReference>
<evidence type="ECO:0000256" key="2">
    <source>
        <dbReference type="ARBA" id="ARBA00022827"/>
    </source>
</evidence>
<dbReference type="InterPro" id="IPR016166">
    <property type="entry name" value="FAD-bd_PCMH"/>
</dbReference>
<dbReference type="SUPFAM" id="SSF56176">
    <property type="entry name" value="FAD-binding/transporter-associated domain-like"/>
    <property type="match status" value="1"/>
</dbReference>
<name>A0A8J3H6M1_9RHOB</name>
<dbReference type="PANTHER" id="PTHR11748:SF103">
    <property type="entry name" value="GLYCOLATE OXIDASE SUBUNIT GLCE"/>
    <property type="match status" value="1"/>
</dbReference>
<reference evidence="4" key="2">
    <citation type="submission" date="2020-09" db="EMBL/GenBank/DDBJ databases">
        <authorList>
            <person name="Sun Q."/>
            <person name="Zhou Y."/>
        </authorList>
    </citation>
    <scope>NUCLEOTIDE SEQUENCE</scope>
    <source>
        <strain evidence="4">CGMCC 1.7081</strain>
    </source>
</reference>
<dbReference type="GO" id="GO:0003824">
    <property type="term" value="F:catalytic activity"/>
    <property type="evidence" value="ECO:0007669"/>
    <property type="project" value="InterPro"/>
</dbReference>
<dbReference type="PROSITE" id="PS51387">
    <property type="entry name" value="FAD_PCMH"/>
    <property type="match status" value="1"/>
</dbReference>
<dbReference type="InterPro" id="IPR036318">
    <property type="entry name" value="FAD-bd_PCMH-like_sf"/>
</dbReference>
<dbReference type="InterPro" id="IPR016169">
    <property type="entry name" value="FAD-bd_PCMH_sub2"/>
</dbReference>
<gene>
    <name evidence="4" type="ORF">GCM10010961_12030</name>
</gene>
<protein>
    <submittedName>
        <fullName evidence="4">2-hydroxy-acid oxidase</fullName>
    </submittedName>
</protein>
<keyword evidence="1" id="KW-0285">Flavoprotein</keyword>
<dbReference type="GO" id="GO:0071949">
    <property type="term" value="F:FAD binding"/>
    <property type="evidence" value="ECO:0007669"/>
    <property type="project" value="InterPro"/>
</dbReference>
<keyword evidence="5" id="KW-1185">Reference proteome</keyword>
<dbReference type="InterPro" id="IPR016164">
    <property type="entry name" value="FAD-linked_Oxase-like_C"/>
</dbReference>
<comment type="caution">
    <text evidence="4">The sequence shown here is derived from an EMBL/GenBank/DDBJ whole genome shotgun (WGS) entry which is preliminary data.</text>
</comment>
<accession>A0A8J3H6M1</accession>
<dbReference type="InterPro" id="IPR006094">
    <property type="entry name" value="Oxid_FAD_bind_N"/>
</dbReference>
<dbReference type="Proteomes" id="UP000611500">
    <property type="component" value="Unassembled WGS sequence"/>
</dbReference>
<organism evidence="4 5">
    <name type="scientific">Pseudodonghicola xiamenensis</name>
    <dbReference type="NCBI Taxonomy" id="337702"/>
    <lineage>
        <taxon>Bacteria</taxon>
        <taxon>Pseudomonadati</taxon>
        <taxon>Pseudomonadota</taxon>
        <taxon>Alphaproteobacteria</taxon>
        <taxon>Rhodobacterales</taxon>
        <taxon>Paracoccaceae</taxon>
        <taxon>Pseudodonghicola</taxon>
    </lineage>
</organism>
<proteinExistence type="predicted"/>
<evidence type="ECO:0000259" key="3">
    <source>
        <dbReference type="PROSITE" id="PS51387"/>
    </source>
</evidence>
<dbReference type="Pfam" id="PF01565">
    <property type="entry name" value="FAD_binding_4"/>
    <property type="match status" value="1"/>
</dbReference>
<reference evidence="4" key="1">
    <citation type="journal article" date="2014" name="Int. J. Syst. Evol. Microbiol.">
        <title>Complete genome sequence of Corynebacterium casei LMG S-19264T (=DSM 44701T), isolated from a smear-ripened cheese.</title>
        <authorList>
            <consortium name="US DOE Joint Genome Institute (JGI-PGF)"/>
            <person name="Walter F."/>
            <person name="Albersmeier A."/>
            <person name="Kalinowski J."/>
            <person name="Ruckert C."/>
        </authorList>
    </citation>
    <scope>NUCLEOTIDE SEQUENCE</scope>
    <source>
        <strain evidence="4">CGMCC 1.7081</strain>
    </source>
</reference>
<feature type="domain" description="FAD-binding PCMH-type" evidence="3">
    <location>
        <begin position="1"/>
        <end position="171"/>
    </location>
</feature>
<dbReference type="RefSeq" id="WP_028092503.1">
    <property type="nucleotide sequence ID" value="NZ_BNAP01000003.1"/>
</dbReference>
<dbReference type="PANTHER" id="PTHR11748">
    <property type="entry name" value="D-LACTATE DEHYDROGENASE"/>
    <property type="match status" value="1"/>
</dbReference>
<dbReference type="SUPFAM" id="SSF55103">
    <property type="entry name" value="FAD-linked oxidases, C-terminal domain"/>
    <property type="match status" value="1"/>
</dbReference>
<evidence type="ECO:0000313" key="5">
    <source>
        <dbReference type="Proteomes" id="UP000611500"/>
    </source>
</evidence>